<evidence type="ECO:0000256" key="1">
    <source>
        <dbReference type="SAM" id="Phobius"/>
    </source>
</evidence>
<proteinExistence type="predicted"/>
<evidence type="ECO:0000313" key="3">
    <source>
        <dbReference type="Proteomes" id="UP001372338"/>
    </source>
</evidence>
<gene>
    <name evidence="2" type="ORF">RIF29_08519</name>
</gene>
<keyword evidence="1" id="KW-0812">Transmembrane</keyword>
<dbReference type="Proteomes" id="UP001372338">
    <property type="component" value="Unassembled WGS sequence"/>
</dbReference>
<dbReference type="AlphaFoldDB" id="A0AAN9FQW9"/>
<name>A0AAN9FQW9_CROPI</name>
<comment type="caution">
    <text evidence="2">The sequence shown here is derived from an EMBL/GenBank/DDBJ whole genome shotgun (WGS) entry which is preliminary data.</text>
</comment>
<accession>A0AAN9FQW9</accession>
<protein>
    <submittedName>
        <fullName evidence="2">Uncharacterized protein</fullName>
    </submittedName>
</protein>
<keyword evidence="1" id="KW-0472">Membrane</keyword>
<keyword evidence="1" id="KW-1133">Transmembrane helix</keyword>
<feature type="transmembrane region" description="Helical" evidence="1">
    <location>
        <begin position="12"/>
        <end position="33"/>
    </location>
</feature>
<keyword evidence="3" id="KW-1185">Reference proteome</keyword>
<reference evidence="2 3" key="1">
    <citation type="submission" date="2024-01" db="EMBL/GenBank/DDBJ databases">
        <title>The genomes of 5 underutilized Papilionoideae crops provide insights into root nodulation and disease resistanc.</title>
        <authorList>
            <person name="Yuan L."/>
        </authorList>
    </citation>
    <scope>NUCLEOTIDE SEQUENCE [LARGE SCALE GENOMIC DNA]</scope>
    <source>
        <strain evidence="2">ZHUSHIDOU_FW_LH</strain>
        <tissue evidence="2">Leaf</tissue>
    </source>
</reference>
<evidence type="ECO:0000313" key="2">
    <source>
        <dbReference type="EMBL" id="KAK7280940.1"/>
    </source>
</evidence>
<organism evidence="2 3">
    <name type="scientific">Crotalaria pallida</name>
    <name type="common">Smooth rattlebox</name>
    <name type="synonym">Crotalaria striata</name>
    <dbReference type="NCBI Taxonomy" id="3830"/>
    <lineage>
        <taxon>Eukaryota</taxon>
        <taxon>Viridiplantae</taxon>
        <taxon>Streptophyta</taxon>
        <taxon>Embryophyta</taxon>
        <taxon>Tracheophyta</taxon>
        <taxon>Spermatophyta</taxon>
        <taxon>Magnoliopsida</taxon>
        <taxon>eudicotyledons</taxon>
        <taxon>Gunneridae</taxon>
        <taxon>Pentapetalae</taxon>
        <taxon>rosids</taxon>
        <taxon>fabids</taxon>
        <taxon>Fabales</taxon>
        <taxon>Fabaceae</taxon>
        <taxon>Papilionoideae</taxon>
        <taxon>50 kb inversion clade</taxon>
        <taxon>genistoids sensu lato</taxon>
        <taxon>core genistoids</taxon>
        <taxon>Crotalarieae</taxon>
        <taxon>Crotalaria</taxon>
    </lineage>
</organism>
<dbReference type="EMBL" id="JAYWIO010000002">
    <property type="protein sequence ID" value="KAK7280940.1"/>
    <property type="molecule type" value="Genomic_DNA"/>
</dbReference>
<sequence>MVIISQFCVEYLFLLLRLVQEHFCYICILYIHFSEYTFLKYLFHLYSEHTITTSFKEALKKKKGLLRNAL</sequence>